<name>X6P1W1_RETFI</name>
<dbReference type="InterPro" id="IPR036964">
    <property type="entry name" value="RASGEF_cat_dom_sf"/>
</dbReference>
<dbReference type="OrthoDB" id="546434at2759"/>
<dbReference type="PROSITE" id="PS50009">
    <property type="entry name" value="RASGEF_CAT"/>
    <property type="match status" value="1"/>
</dbReference>
<dbReference type="Gene3D" id="1.10.840.10">
    <property type="entry name" value="Ras guanine-nucleotide exchange factors catalytic domain"/>
    <property type="match status" value="1"/>
</dbReference>
<dbReference type="EMBL" id="ASPP01004855">
    <property type="protein sequence ID" value="ETO31542.1"/>
    <property type="molecule type" value="Genomic_DNA"/>
</dbReference>
<dbReference type="Proteomes" id="UP000023152">
    <property type="component" value="Unassembled WGS sequence"/>
</dbReference>
<protein>
    <recommendedName>
        <fullName evidence="3">Ras-GEF domain-containing protein</fullName>
    </recommendedName>
</protein>
<reference evidence="4 5" key="1">
    <citation type="journal article" date="2013" name="Curr. Biol.">
        <title>The Genome of the Foraminiferan Reticulomyxa filosa.</title>
        <authorList>
            <person name="Glockner G."/>
            <person name="Hulsmann N."/>
            <person name="Schleicher M."/>
            <person name="Noegel A.A."/>
            <person name="Eichinger L."/>
            <person name="Gallinger C."/>
            <person name="Pawlowski J."/>
            <person name="Sierra R."/>
            <person name="Euteneuer U."/>
            <person name="Pillet L."/>
            <person name="Moustafa A."/>
            <person name="Platzer M."/>
            <person name="Groth M."/>
            <person name="Szafranski K."/>
            <person name="Schliwa M."/>
        </authorList>
    </citation>
    <scope>NUCLEOTIDE SEQUENCE [LARGE SCALE GENOMIC DNA]</scope>
</reference>
<sequence length="245" mass="29198">MFEKFRKITPTELLQKGWTTHDKWTRAPNVVDMIFFCESISVWVQLEIITEKPAFRYRTYEKFIYIAKELEKINNQYGLLQMFAGLDSHCINRFKKLEKVLETSNPELAAFMKNTAKLMNTSKNFFNLRQGLWRLETPCIPYLGVFLKDAFMIDELLTKSKIGRADPEQTKPVWNIYHQINAYRQVLQARIPLYEFYRFPQLKRLAKYLKRELHFASEIDLNLLSECSKQLAKTENSTEKTKWWG</sequence>
<evidence type="ECO:0000256" key="2">
    <source>
        <dbReference type="PROSITE-ProRule" id="PRU00168"/>
    </source>
</evidence>
<dbReference type="PANTHER" id="PTHR23113:SF99">
    <property type="entry name" value="RASGEF DOMAIN-CONTAINING PROTEIN"/>
    <property type="match status" value="1"/>
</dbReference>
<gene>
    <name evidence="4" type="ORF">RFI_05582</name>
</gene>
<keyword evidence="5" id="KW-1185">Reference proteome</keyword>
<dbReference type="PANTHER" id="PTHR23113">
    <property type="entry name" value="GUANINE NUCLEOTIDE EXCHANGE FACTOR"/>
    <property type="match status" value="1"/>
</dbReference>
<dbReference type="SMART" id="SM00147">
    <property type="entry name" value="RasGEF"/>
    <property type="match status" value="1"/>
</dbReference>
<evidence type="ECO:0000259" key="3">
    <source>
        <dbReference type="PROSITE" id="PS50009"/>
    </source>
</evidence>
<dbReference type="InterPro" id="IPR023578">
    <property type="entry name" value="Ras_GEF_dom_sf"/>
</dbReference>
<dbReference type="GO" id="GO:0005085">
    <property type="term" value="F:guanyl-nucleotide exchange factor activity"/>
    <property type="evidence" value="ECO:0007669"/>
    <property type="project" value="UniProtKB-KW"/>
</dbReference>
<organism evidence="4 5">
    <name type="scientific">Reticulomyxa filosa</name>
    <dbReference type="NCBI Taxonomy" id="46433"/>
    <lineage>
        <taxon>Eukaryota</taxon>
        <taxon>Sar</taxon>
        <taxon>Rhizaria</taxon>
        <taxon>Retaria</taxon>
        <taxon>Foraminifera</taxon>
        <taxon>Monothalamids</taxon>
        <taxon>Reticulomyxidae</taxon>
        <taxon>Reticulomyxa</taxon>
    </lineage>
</organism>
<evidence type="ECO:0000313" key="5">
    <source>
        <dbReference type="Proteomes" id="UP000023152"/>
    </source>
</evidence>
<dbReference type="Pfam" id="PF00617">
    <property type="entry name" value="RasGEF"/>
    <property type="match status" value="1"/>
</dbReference>
<dbReference type="GO" id="GO:0007264">
    <property type="term" value="P:small GTPase-mediated signal transduction"/>
    <property type="evidence" value="ECO:0007669"/>
    <property type="project" value="InterPro"/>
</dbReference>
<accession>X6P1W1</accession>
<evidence type="ECO:0000313" key="4">
    <source>
        <dbReference type="EMBL" id="ETO31542.1"/>
    </source>
</evidence>
<proteinExistence type="predicted"/>
<dbReference type="InterPro" id="IPR001895">
    <property type="entry name" value="RASGEF_cat_dom"/>
</dbReference>
<feature type="domain" description="Ras-GEF" evidence="3">
    <location>
        <begin position="1"/>
        <end position="218"/>
    </location>
</feature>
<dbReference type="AlphaFoldDB" id="X6P1W1"/>
<evidence type="ECO:0000256" key="1">
    <source>
        <dbReference type="ARBA" id="ARBA00022658"/>
    </source>
</evidence>
<keyword evidence="1 2" id="KW-0344">Guanine-nucleotide releasing factor</keyword>
<dbReference type="InterPro" id="IPR008937">
    <property type="entry name" value="Ras-like_GEF"/>
</dbReference>
<dbReference type="SUPFAM" id="SSF48366">
    <property type="entry name" value="Ras GEF"/>
    <property type="match status" value="1"/>
</dbReference>
<comment type="caution">
    <text evidence="4">The sequence shown here is derived from an EMBL/GenBank/DDBJ whole genome shotgun (WGS) entry which is preliminary data.</text>
</comment>